<proteinExistence type="predicted"/>
<dbReference type="Proteomes" id="UP000681722">
    <property type="component" value="Unassembled WGS sequence"/>
</dbReference>
<dbReference type="Proteomes" id="UP000663829">
    <property type="component" value="Unassembled WGS sequence"/>
</dbReference>
<evidence type="ECO:0000256" key="1">
    <source>
        <dbReference type="SAM" id="MobiDB-lite"/>
    </source>
</evidence>
<sequence length="110" mass="12290">MISISPTTIQPPPTALLCLEVGFKPSYRAPVFETTITTETLMSRSDSSRQNQDHNSSFNLIQSQQRIATFSSDETVQLQVNGQLNDNYGDDDARQDPDDDTLLTTGIFYQ</sequence>
<organism evidence="2 4">
    <name type="scientific">Didymodactylos carnosus</name>
    <dbReference type="NCBI Taxonomy" id="1234261"/>
    <lineage>
        <taxon>Eukaryota</taxon>
        <taxon>Metazoa</taxon>
        <taxon>Spiralia</taxon>
        <taxon>Gnathifera</taxon>
        <taxon>Rotifera</taxon>
        <taxon>Eurotatoria</taxon>
        <taxon>Bdelloidea</taxon>
        <taxon>Philodinida</taxon>
        <taxon>Philodinidae</taxon>
        <taxon>Didymodactylos</taxon>
    </lineage>
</organism>
<protein>
    <submittedName>
        <fullName evidence="2">Uncharacterized protein</fullName>
    </submittedName>
</protein>
<keyword evidence="4" id="KW-1185">Reference proteome</keyword>
<evidence type="ECO:0000313" key="2">
    <source>
        <dbReference type="EMBL" id="CAF0789876.1"/>
    </source>
</evidence>
<evidence type="ECO:0000313" key="4">
    <source>
        <dbReference type="Proteomes" id="UP000663829"/>
    </source>
</evidence>
<dbReference type="AlphaFoldDB" id="A0A813S2N1"/>
<feature type="region of interest" description="Disordered" evidence="1">
    <location>
        <begin position="81"/>
        <end position="105"/>
    </location>
</feature>
<name>A0A813S2N1_9BILA</name>
<dbReference type="EMBL" id="CAJNOQ010000341">
    <property type="protein sequence ID" value="CAF0789876.1"/>
    <property type="molecule type" value="Genomic_DNA"/>
</dbReference>
<reference evidence="2" key="1">
    <citation type="submission" date="2021-02" db="EMBL/GenBank/DDBJ databases">
        <authorList>
            <person name="Nowell W R."/>
        </authorList>
    </citation>
    <scope>NUCLEOTIDE SEQUENCE</scope>
</reference>
<evidence type="ECO:0000313" key="3">
    <source>
        <dbReference type="EMBL" id="CAF3574054.1"/>
    </source>
</evidence>
<accession>A0A813S2N1</accession>
<gene>
    <name evidence="2" type="ORF">GPM918_LOCUS2942</name>
    <name evidence="3" type="ORF">SRO942_LOCUS2942</name>
</gene>
<dbReference type="EMBL" id="CAJOBC010000341">
    <property type="protein sequence ID" value="CAF3574054.1"/>
    <property type="molecule type" value="Genomic_DNA"/>
</dbReference>
<comment type="caution">
    <text evidence="2">The sequence shown here is derived from an EMBL/GenBank/DDBJ whole genome shotgun (WGS) entry which is preliminary data.</text>
</comment>